<dbReference type="Gene3D" id="3.30.420.10">
    <property type="entry name" value="Ribonuclease H-like superfamily/Ribonuclease H"/>
    <property type="match status" value="1"/>
</dbReference>
<sequence>MKVIFNDNASCHRAKTVKTFLEERHIMSMSWSANSPDVNPIKNLRWKLKKMVHDTAPACKADLATAIRESWSEIDEEYCLSLVKSMPQRLKAFIKARGGTTKY</sequence>
<dbReference type="Proteomes" id="UP000257200">
    <property type="component" value="Unplaced"/>
</dbReference>
<organism evidence="1 2">
    <name type="scientific">Acanthochromis polyacanthus</name>
    <name type="common">spiny chromis</name>
    <dbReference type="NCBI Taxonomy" id="80966"/>
    <lineage>
        <taxon>Eukaryota</taxon>
        <taxon>Metazoa</taxon>
        <taxon>Chordata</taxon>
        <taxon>Craniata</taxon>
        <taxon>Vertebrata</taxon>
        <taxon>Euteleostomi</taxon>
        <taxon>Actinopterygii</taxon>
        <taxon>Neopterygii</taxon>
        <taxon>Teleostei</taxon>
        <taxon>Neoteleostei</taxon>
        <taxon>Acanthomorphata</taxon>
        <taxon>Ovalentaria</taxon>
        <taxon>Pomacentridae</taxon>
        <taxon>Acanthochromis</taxon>
    </lineage>
</organism>
<dbReference type="InParanoid" id="A0A3Q1FU03"/>
<keyword evidence="2" id="KW-1185">Reference proteome</keyword>
<evidence type="ECO:0000313" key="2">
    <source>
        <dbReference type="Proteomes" id="UP000257200"/>
    </source>
</evidence>
<proteinExistence type="predicted"/>
<accession>A0A3Q1FU03</accession>
<dbReference type="STRING" id="80966.ENSAPOP00000019097"/>
<dbReference type="Ensembl" id="ENSAPOT00000028876.1">
    <property type="protein sequence ID" value="ENSAPOP00000019097.1"/>
    <property type="gene ID" value="ENSAPOG00000022483.1"/>
</dbReference>
<reference evidence="1" key="1">
    <citation type="submission" date="2025-08" db="UniProtKB">
        <authorList>
            <consortium name="Ensembl"/>
        </authorList>
    </citation>
    <scope>IDENTIFICATION</scope>
</reference>
<dbReference type="FunCoup" id="A0A3Q1FU03">
    <property type="interactions" value="715"/>
</dbReference>
<name>A0A3Q1FU03_9TELE</name>
<dbReference type="InterPro" id="IPR036397">
    <property type="entry name" value="RNaseH_sf"/>
</dbReference>
<evidence type="ECO:0000313" key="1">
    <source>
        <dbReference type="Ensembl" id="ENSAPOP00000019097.1"/>
    </source>
</evidence>
<dbReference type="GeneTree" id="ENSGT01030000235257"/>
<dbReference type="AlphaFoldDB" id="A0A3Q1FU03"/>
<protein>
    <submittedName>
        <fullName evidence="1">Uncharacterized protein</fullName>
    </submittedName>
</protein>
<dbReference type="GO" id="GO:0003676">
    <property type="term" value="F:nucleic acid binding"/>
    <property type="evidence" value="ECO:0007669"/>
    <property type="project" value="InterPro"/>
</dbReference>
<reference evidence="1" key="2">
    <citation type="submission" date="2025-09" db="UniProtKB">
        <authorList>
            <consortium name="Ensembl"/>
        </authorList>
    </citation>
    <scope>IDENTIFICATION</scope>
</reference>